<dbReference type="EC" id="2.3.1.263" evidence="1"/>
<name>A0A644ZE48_9ZZZZ</name>
<dbReference type="Pfam" id="PF22010">
    <property type="entry name" value="OrtA"/>
    <property type="match status" value="1"/>
</dbReference>
<protein>
    <submittedName>
        <fullName evidence="1">2-amino-4-ketopentanoate thiolase alpha subunit</fullName>
        <ecNumber evidence="1">2.3.1.263</ecNumber>
    </submittedName>
</protein>
<dbReference type="NCBIfam" id="NF040739">
    <property type="entry name" value="ornith_OrtA"/>
    <property type="match status" value="1"/>
</dbReference>
<gene>
    <name evidence="1" type="primary">ortA_2</name>
    <name evidence="1" type="ORF">SDC9_85769</name>
</gene>
<dbReference type="InterPro" id="IPR047755">
    <property type="entry name" value="OrtA"/>
</dbReference>
<dbReference type="AlphaFoldDB" id="A0A644ZE48"/>
<proteinExistence type="predicted"/>
<organism evidence="1">
    <name type="scientific">bioreactor metagenome</name>
    <dbReference type="NCBI Taxonomy" id="1076179"/>
    <lineage>
        <taxon>unclassified sequences</taxon>
        <taxon>metagenomes</taxon>
        <taxon>ecological metagenomes</taxon>
    </lineage>
</organism>
<evidence type="ECO:0000313" key="1">
    <source>
        <dbReference type="EMBL" id="MPM39136.1"/>
    </source>
</evidence>
<accession>A0A644ZE48</accession>
<sequence>MPKKGDWVRIHSVVLQPNERASAVPDDTKSVPLELWTKGYLQSDVSMGDEATVVTRTGRVVSGTLIEVNPHYEHSFGGFVPELQQAGDEAFAFLFGGDAK</sequence>
<dbReference type="GO" id="GO:0016746">
    <property type="term" value="F:acyltransferase activity"/>
    <property type="evidence" value="ECO:0007669"/>
    <property type="project" value="UniProtKB-KW"/>
</dbReference>
<keyword evidence="1" id="KW-0808">Transferase</keyword>
<dbReference type="EMBL" id="VSSQ01008534">
    <property type="protein sequence ID" value="MPM39136.1"/>
    <property type="molecule type" value="Genomic_DNA"/>
</dbReference>
<reference evidence="1" key="1">
    <citation type="submission" date="2019-08" db="EMBL/GenBank/DDBJ databases">
        <authorList>
            <person name="Kucharzyk K."/>
            <person name="Murdoch R.W."/>
            <person name="Higgins S."/>
            <person name="Loffler F."/>
        </authorList>
    </citation>
    <scope>NUCLEOTIDE SEQUENCE</scope>
</reference>
<keyword evidence="1" id="KW-0012">Acyltransferase</keyword>
<comment type="caution">
    <text evidence="1">The sequence shown here is derived from an EMBL/GenBank/DDBJ whole genome shotgun (WGS) entry which is preliminary data.</text>
</comment>